<gene>
    <name evidence="1" type="ORF">H4C80_08455</name>
</gene>
<reference evidence="1 2" key="1">
    <citation type="submission" date="2020-07" db="EMBL/GenBank/DDBJ databases">
        <title>Diversity of carbapenemase encoding genes among Pseudomonas putida group clinical isolates in a tertiary Brazilian hospital.</title>
        <authorList>
            <person name="Alberto-Lei F."/>
            <person name="Nodari C.S."/>
            <person name="Streling A.P."/>
            <person name="Paulino J.T."/>
            <person name="Bessa-Neto F.O."/>
            <person name="Cayo R."/>
            <person name="Gales A.C."/>
        </authorList>
    </citation>
    <scope>NUCLEOTIDE SEQUENCE [LARGE SCALE GENOMIC DNA]</scope>
    <source>
        <strain evidence="1 2">12815</strain>
    </source>
</reference>
<dbReference type="AlphaFoldDB" id="A0A7W2KEP8"/>
<sequence>MRDSRLDLPELRRARGIAFSVSVAECYGCQDSAAAVAACEAAHDITLLPQTGTPLELLKLWRRRFNGAVASEPARVSLYERFPDLRSVFDSSLWSLLKPDLLPTRAEELAQSVRVNGKQLAGFSPKSLAILSGCPHWQRLAPLLAILRSKSSTFLMQRCWLRKSFAAFCCLMCVRPGHRKLAVPLWKAIHSLEAQGKLGDIAFWPADAGWFERLLMKQIKLGDRLISNGWVDGWDDECLLWLWSLAEPQHTGLVEALLSTEVFPHGMKPSAVTIEVQRALVKRARVVVTLSM</sequence>
<organism evidence="1 2">
    <name type="scientific">Pseudomonas juntendi</name>
    <dbReference type="NCBI Taxonomy" id="2666183"/>
    <lineage>
        <taxon>Bacteria</taxon>
        <taxon>Pseudomonadati</taxon>
        <taxon>Pseudomonadota</taxon>
        <taxon>Gammaproteobacteria</taxon>
        <taxon>Pseudomonadales</taxon>
        <taxon>Pseudomonadaceae</taxon>
        <taxon>Pseudomonas</taxon>
    </lineage>
</organism>
<accession>A0A7W2KEP8</accession>
<dbReference type="RefSeq" id="WP_182389230.1">
    <property type="nucleotide sequence ID" value="NZ_JACGCX010000003.1"/>
</dbReference>
<name>A0A7W2KEP8_9PSED</name>
<comment type="caution">
    <text evidence="1">The sequence shown here is derived from an EMBL/GenBank/DDBJ whole genome shotgun (WGS) entry which is preliminary data.</text>
</comment>
<evidence type="ECO:0000313" key="2">
    <source>
        <dbReference type="Proteomes" id="UP000545074"/>
    </source>
</evidence>
<proteinExistence type="predicted"/>
<dbReference type="EMBL" id="JACGCX010000003">
    <property type="protein sequence ID" value="MBA6097148.1"/>
    <property type="molecule type" value="Genomic_DNA"/>
</dbReference>
<evidence type="ECO:0000313" key="1">
    <source>
        <dbReference type="EMBL" id="MBA6097148.1"/>
    </source>
</evidence>
<protein>
    <submittedName>
        <fullName evidence="1">Uncharacterized protein</fullName>
    </submittedName>
</protein>
<dbReference type="Proteomes" id="UP000545074">
    <property type="component" value="Unassembled WGS sequence"/>
</dbReference>